<reference evidence="3 4" key="1">
    <citation type="submission" date="2022-10" db="EMBL/GenBank/DDBJ databases">
        <title>Chitinophaga nivalis PC15 sp. nov., isolated from Pyeongchang county, South Korea.</title>
        <authorList>
            <person name="Trinh H.N."/>
        </authorList>
    </citation>
    <scope>NUCLEOTIDE SEQUENCE [LARGE SCALE GENOMIC DNA]</scope>
    <source>
        <strain evidence="3 4">PC14</strain>
    </source>
</reference>
<dbReference type="PANTHER" id="PTHR48081">
    <property type="entry name" value="AB HYDROLASE SUPERFAMILY PROTEIN C4A8.06C"/>
    <property type="match status" value="1"/>
</dbReference>
<dbReference type="InterPro" id="IPR050300">
    <property type="entry name" value="GDXG_lipolytic_enzyme"/>
</dbReference>
<dbReference type="Gene3D" id="3.40.50.1820">
    <property type="entry name" value="alpha/beta hydrolase"/>
    <property type="match status" value="1"/>
</dbReference>
<organism evidence="3 4">
    <name type="scientific">Chitinophaga nivalis</name>
    <dbReference type="NCBI Taxonomy" id="2991709"/>
    <lineage>
        <taxon>Bacteria</taxon>
        <taxon>Pseudomonadati</taxon>
        <taxon>Bacteroidota</taxon>
        <taxon>Chitinophagia</taxon>
        <taxon>Chitinophagales</taxon>
        <taxon>Chitinophagaceae</taxon>
        <taxon>Chitinophaga</taxon>
    </lineage>
</organism>
<dbReference type="SUPFAM" id="SSF53474">
    <property type="entry name" value="alpha/beta-Hydrolases"/>
    <property type="match status" value="1"/>
</dbReference>
<dbReference type="EMBL" id="JAPDNS010000001">
    <property type="protein sequence ID" value="MCW3484444.1"/>
    <property type="molecule type" value="Genomic_DNA"/>
</dbReference>
<dbReference type="InterPro" id="IPR049492">
    <property type="entry name" value="BD-FAE-like_dom"/>
</dbReference>
<evidence type="ECO:0000313" key="4">
    <source>
        <dbReference type="Proteomes" id="UP001207742"/>
    </source>
</evidence>
<proteinExistence type="predicted"/>
<accession>A0ABT3IKH3</accession>
<feature type="domain" description="BD-FAE-like" evidence="2">
    <location>
        <begin position="66"/>
        <end position="261"/>
    </location>
</feature>
<name>A0ABT3IKH3_9BACT</name>
<evidence type="ECO:0000259" key="2">
    <source>
        <dbReference type="Pfam" id="PF20434"/>
    </source>
</evidence>
<dbReference type="GO" id="GO:0016787">
    <property type="term" value="F:hydrolase activity"/>
    <property type="evidence" value="ECO:0007669"/>
    <property type="project" value="UniProtKB-KW"/>
</dbReference>
<keyword evidence="4" id="KW-1185">Reference proteome</keyword>
<dbReference type="PANTHER" id="PTHR48081:SF6">
    <property type="entry name" value="PEPTIDASE S9 PROLYL OLIGOPEPTIDASE CATALYTIC DOMAIN-CONTAINING PROTEIN"/>
    <property type="match status" value="1"/>
</dbReference>
<dbReference type="RefSeq" id="WP_264730066.1">
    <property type="nucleotide sequence ID" value="NZ_JAPDNR010000001.1"/>
</dbReference>
<dbReference type="Proteomes" id="UP001207742">
    <property type="component" value="Unassembled WGS sequence"/>
</dbReference>
<dbReference type="Pfam" id="PF20434">
    <property type="entry name" value="BD-FAE"/>
    <property type="match status" value="1"/>
</dbReference>
<sequence length="311" mass="34188">MNARIDRRVLLIIALILSFHLTYGQNQVIPLYEGMIPNARKTPADYIEETDDDGLITRVTVPALTCYLPEKEKANGTAVIICPGGGYQVLSTADEAAVARELVQAGITAFVLKYRLPDNRIMVRKSIGPLQDVQAALMLLHRRAAAWGIDTGKIGLVGLSAGGHVASTAGVSFQQPVIPNPDHINLRPAFMVLLYPVIIFDRMIPSGTRERLVGKEASVALLNQFSNEKRVTAQTPPSFLVHATDDEVVPVKNSVAFFNALQQAKVKSEMHIFQAGGHGFGLYDPVYKNKWLDACLNWLSINHFLNEPVKH</sequence>
<comment type="caution">
    <text evidence="3">The sequence shown here is derived from an EMBL/GenBank/DDBJ whole genome shotgun (WGS) entry which is preliminary data.</text>
</comment>
<keyword evidence="1 3" id="KW-0378">Hydrolase</keyword>
<evidence type="ECO:0000256" key="1">
    <source>
        <dbReference type="ARBA" id="ARBA00022801"/>
    </source>
</evidence>
<evidence type="ECO:0000313" key="3">
    <source>
        <dbReference type="EMBL" id="MCW3484444.1"/>
    </source>
</evidence>
<protein>
    <submittedName>
        <fullName evidence="3">Alpha/beta hydrolase</fullName>
    </submittedName>
</protein>
<dbReference type="InterPro" id="IPR029058">
    <property type="entry name" value="AB_hydrolase_fold"/>
</dbReference>
<gene>
    <name evidence="3" type="ORF">OL497_11105</name>
</gene>